<dbReference type="GO" id="GO:0004672">
    <property type="term" value="F:protein kinase activity"/>
    <property type="evidence" value="ECO:0007669"/>
    <property type="project" value="InterPro"/>
</dbReference>
<dbReference type="Proteomes" id="UP000000768">
    <property type="component" value="Chromosome 8"/>
</dbReference>
<sequence>MDHQIRVRRSDLESMLLDESVQPRDLPLPLLEDITGGFSCDQEIGRGGFAVVYKGTLKNGAVAVKKLINTHIHENKFQQEVGCLMKAKHKNVVRFLGYCADTQGKMANYNGKFVMADVQQRLLCFEYLPRSLDVYIIGASKQLEWAKLYKIIKGICQGLHYLHENKIVHLDIKPSNILLDDNMVPKIADFGLSRCFDENQSRAVTSKLIGSMGYMAPEFISGEITFKSDIYSLGVIITEILTGKKGYAEIDNVLESWRNMVGISQGNKELEQIRVCAEIGLECIDSNPRRRPTTEHILDRLYQMESTNLSTETSENSTSVMTQPDCYISEGCHPSASTAKNPNDEPSVKQKKDSKYQQESVNNQCSGYYTWEEIKTEKGDNYFNASFHDDQTSKKLDYFVVVDFKATCKKGKQINPQEIIEFSSVLVSGSTGQLESTFHTYVRPRLHPKLTDYCRDLNGIRQKDVDAGMELAVALRMHGTWLQEMGTKKSSHFCFVVVTWGNWDCRSMLEPECRLKGIDRPLYFDRWINLRIPFVATFGGSKPKADLADAVRMVGMEWEGRPRGASDDARNTALLLRELMRRGVELGITSSLVPMLAPQLL</sequence>
<reference evidence="8 9" key="1">
    <citation type="journal article" date="2009" name="Nature">
        <title>The Sorghum bicolor genome and the diversification of grasses.</title>
        <authorList>
            <person name="Paterson A.H."/>
            <person name="Bowers J.E."/>
            <person name="Bruggmann R."/>
            <person name="Dubchak I."/>
            <person name="Grimwood J."/>
            <person name="Gundlach H."/>
            <person name="Haberer G."/>
            <person name="Hellsten U."/>
            <person name="Mitros T."/>
            <person name="Poliakov A."/>
            <person name="Schmutz J."/>
            <person name="Spannagl M."/>
            <person name="Tang H."/>
            <person name="Wang X."/>
            <person name="Wicker T."/>
            <person name="Bharti A.K."/>
            <person name="Chapman J."/>
            <person name="Feltus F.A."/>
            <person name="Gowik U."/>
            <person name="Grigoriev I.V."/>
            <person name="Lyons E."/>
            <person name="Maher C.A."/>
            <person name="Martis M."/>
            <person name="Narechania A."/>
            <person name="Otillar R.P."/>
            <person name="Penning B.W."/>
            <person name="Salamov A.A."/>
            <person name="Wang Y."/>
            <person name="Zhang L."/>
            <person name="Carpita N.C."/>
            <person name="Freeling M."/>
            <person name="Gingle A.R."/>
            <person name="Hash C.T."/>
            <person name="Keller B."/>
            <person name="Klein P."/>
            <person name="Kresovich S."/>
            <person name="McCann M.C."/>
            <person name="Ming R."/>
            <person name="Peterson D.G."/>
            <person name="Mehboob-ur-Rahman"/>
            <person name="Ware D."/>
            <person name="Westhoff P."/>
            <person name="Mayer K.F."/>
            <person name="Messing J."/>
            <person name="Rokhsar D.S."/>
        </authorList>
    </citation>
    <scope>NUCLEOTIDE SEQUENCE [LARGE SCALE GENOMIC DNA]</scope>
    <source>
        <strain evidence="9">cv. BTx623</strain>
    </source>
</reference>
<organism evidence="8 9">
    <name type="scientific">Sorghum bicolor</name>
    <name type="common">Sorghum</name>
    <name type="synonym">Sorghum vulgare</name>
    <dbReference type="NCBI Taxonomy" id="4558"/>
    <lineage>
        <taxon>Eukaryota</taxon>
        <taxon>Viridiplantae</taxon>
        <taxon>Streptophyta</taxon>
        <taxon>Embryophyta</taxon>
        <taxon>Tracheophyta</taxon>
        <taxon>Spermatophyta</taxon>
        <taxon>Magnoliopsida</taxon>
        <taxon>Liliopsida</taxon>
        <taxon>Poales</taxon>
        <taxon>Poaceae</taxon>
        <taxon>PACMAD clade</taxon>
        <taxon>Panicoideae</taxon>
        <taxon>Andropogonodae</taxon>
        <taxon>Andropogoneae</taxon>
        <taxon>Sorghinae</taxon>
        <taxon>Sorghum</taxon>
    </lineage>
</organism>
<dbReference type="Pfam" id="PF00069">
    <property type="entry name" value="Pkinase"/>
    <property type="match status" value="1"/>
</dbReference>
<dbReference type="GO" id="GO:0000175">
    <property type="term" value="F:3'-5'-RNA exonuclease activity"/>
    <property type="evidence" value="ECO:0007669"/>
    <property type="project" value="InterPro"/>
</dbReference>
<dbReference type="AlphaFoldDB" id="A0A1B6PE56"/>
<dbReference type="STRING" id="4558.A0A1B6PE56"/>
<dbReference type="OMA" id="VDFKATC"/>
<evidence type="ECO:0000256" key="3">
    <source>
        <dbReference type="ARBA" id="ARBA00022777"/>
    </source>
</evidence>
<dbReference type="OrthoDB" id="438618at2759"/>
<evidence type="ECO:0000256" key="1">
    <source>
        <dbReference type="ARBA" id="ARBA00022679"/>
    </source>
</evidence>
<dbReference type="SMART" id="SM00479">
    <property type="entry name" value="EXOIII"/>
    <property type="match status" value="1"/>
</dbReference>
<dbReference type="Gramene" id="OQU79591">
    <property type="protein sequence ID" value="OQU79591"/>
    <property type="gene ID" value="SORBI_3008G167200"/>
</dbReference>
<evidence type="ECO:0000256" key="4">
    <source>
        <dbReference type="ARBA" id="ARBA00022840"/>
    </source>
</evidence>
<dbReference type="PANTHER" id="PTHR45707">
    <property type="entry name" value="C2 CALCIUM/LIPID-BINDING PLANT PHOSPHORIBOSYLTRANSFERASE FAMILY PROTEIN"/>
    <property type="match status" value="1"/>
</dbReference>
<feature type="domain" description="Protein kinase" evidence="7">
    <location>
        <begin position="38"/>
        <end position="303"/>
    </location>
</feature>
<keyword evidence="9" id="KW-1185">Reference proteome</keyword>
<dbReference type="PROSITE" id="PS00108">
    <property type="entry name" value="PROTEIN_KINASE_ST"/>
    <property type="match status" value="1"/>
</dbReference>
<dbReference type="PROSITE" id="PS50011">
    <property type="entry name" value="PROTEIN_KINASE_DOM"/>
    <property type="match status" value="1"/>
</dbReference>
<dbReference type="InterPro" id="IPR013520">
    <property type="entry name" value="Ribonucl_H"/>
</dbReference>
<dbReference type="InterPro" id="IPR047201">
    <property type="entry name" value="ERI-1_3'hExo-like"/>
</dbReference>
<dbReference type="InterPro" id="IPR011009">
    <property type="entry name" value="Kinase-like_dom_sf"/>
</dbReference>
<evidence type="ECO:0000313" key="8">
    <source>
        <dbReference type="EMBL" id="KXG23980.1"/>
    </source>
</evidence>
<dbReference type="CDD" id="cd06133">
    <property type="entry name" value="ERI-1_3'hExo_like"/>
    <property type="match status" value="1"/>
</dbReference>
<dbReference type="InterPro" id="IPR000719">
    <property type="entry name" value="Prot_kinase_dom"/>
</dbReference>
<name>A0A1B6PE56_SORBI</name>
<dbReference type="SMART" id="SM00220">
    <property type="entry name" value="S_TKc"/>
    <property type="match status" value="1"/>
</dbReference>
<dbReference type="PROSITE" id="PS00107">
    <property type="entry name" value="PROTEIN_KINASE_ATP"/>
    <property type="match status" value="1"/>
</dbReference>
<dbReference type="GO" id="GO:0005524">
    <property type="term" value="F:ATP binding"/>
    <property type="evidence" value="ECO:0007669"/>
    <property type="project" value="UniProtKB-UniRule"/>
</dbReference>
<dbReference type="InParanoid" id="A0A1B6PE56"/>
<protein>
    <recommendedName>
        <fullName evidence="7">Protein kinase domain-containing protein</fullName>
    </recommendedName>
</protein>
<evidence type="ECO:0000256" key="6">
    <source>
        <dbReference type="SAM" id="MobiDB-lite"/>
    </source>
</evidence>
<dbReference type="InterPro" id="IPR036397">
    <property type="entry name" value="RNaseH_sf"/>
</dbReference>
<dbReference type="EMBL" id="CM000767">
    <property type="protein sequence ID" value="OQU79591.1"/>
    <property type="molecule type" value="Genomic_DNA"/>
</dbReference>
<evidence type="ECO:0000256" key="2">
    <source>
        <dbReference type="ARBA" id="ARBA00022741"/>
    </source>
</evidence>
<reference evidence="9" key="3">
    <citation type="journal article" date="2018" name="Plant J.">
        <title>The Sorghum bicolor reference genome: improved assembly, gene annotations, a transcriptome atlas, and signatures of genome organization.</title>
        <authorList>
            <person name="McCormick R.F."/>
            <person name="Truong S.K."/>
            <person name="Sreedasyam A."/>
            <person name="Jenkins J."/>
            <person name="Shu S."/>
            <person name="Sims D."/>
            <person name="Kennedy M."/>
            <person name="Amirebrahimi M."/>
            <person name="Weers B.D."/>
            <person name="McKinley B."/>
            <person name="Mattison A."/>
            <person name="Morishige D.T."/>
            <person name="Grimwood J."/>
            <person name="Schmutz J."/>
            <person name="Mullet J.E."/>
        </authorList>
    </citation>
    <scope>NUCLEOTIDE SEQUENCE [LARGE SCALE GENOMIC DNA]</scope>
    <source>
        <strain evidence="9">cv. BTx623</strain>
    </source>
</reference>
<dbReference type="FunFam" id="1.10.510.10:FF:000870">
    <property type="entry name" value="OSJNBa0016N04.16-like protein"/>
    <property type="match status" value="1"/>
</dbReference>
<dbReference type="Gramene" id="KXG23980">
    <property type="protein sequence ID" value="KXG23980"/>
    <property type="gene ID" value="SORBI_3008G167200"/>
</dbReference>
<dbReference type="eggNOG" id="KOG0542">
    <property type="taxonomic scope" value="Eukaryota"/>
</dbReference>
<dbReference type="Pfam" id="PF00929">
    <property type="entry name" value="RNase_T"/>
    <property type="match status" value="1"/>
</dbReference>
<evidence type="ECO:0000313" key="9">
    <source>
        <dbReference type="Proteomes" id="UP000000768"/>
    </source>
</evidence>
<dbReference type="SUPFAM" id="SSF56112">
    <property type="entry name" value="Protein kinase-like (PK-like)"/>
    <property type="match status" value="1"/>
</dbReference>
<proteinExistence type="predicted"/>
<feature type="compositionally biased region" description="Basic and acidic residues" evidence="6">
    <location>
        <begin position="342"/>
        <end position="356"/>
    </location>
</feature>
<dbReference type="SUPFAM" id="SSF53098">
    <property type="entry name" value="Ribonuclease H-like"/>
    <property type="match status" value="1"/>
</dbReference>
<evidence type="ECO:0000256" key="5">
    <source>
        <dbReference type="PROSITE-ProRule" id="PRU10141"/>
    </source>
</evidence>
<dbReference type="InterPro" id="IPR012337">
    <property type="entry name" value="RNaseH-like_sf"/>
</dbReference>
<keyword evidence="1" id="KW-0808">Transferase</keyword>
<gene>
    <name evidence="8" type="ORF">SORBI_3008G167200</name>
</gene>
<feature type="region of interest" description="Disordered" evidence="6">
    <location>
        <begin position="332"/>
        <end position="360"/>
    </location>
</feature>
<dbReference type="Gene3D" id="3.30.200.20">
    <property type="entry name" value="Phosphorylase Kinase, domain 1"/>
    <property type="match status" value="1"/>
</dbReference>
<reference evidence="8" key="2">
    <citation type="submission" date="2017-02" db="EMBL/GenBank/DDBJ databases">
        <title>WGS assembly of Sorghum bicolor.</title>
        <authorList>
            <person name="Paterson A."/>
            <person name="Mullet J."/>
            <person name="Bowers J."/>
            <person name="Bruggmann R."/>
            <person name="Dubchak I."/>
            <person name="Grimwood J."/>
            <person name="Gundlach H."/>
            <person name="Haberer G."/>
            <person name="Hellsten U."/>
            <person name="Mitros T."/>
            <person name="Poliakov A."/>
            <person name="Schmutz J."/>
            <person name="Spannagl M."/>
            <person name="Tang H."/>
            <person name="Wang X."/>
            <person name="Wicker T."/>
            <person name="Bharti A."/>
            <person name="Chapman J."/>
            <person name="Feltus F."/>
            <person name="Gowik U."/>
            <person name="Grigoriev I."/>
            <person name="Lyons E."/>
            <person name="Maher C."/>
            <person name="Martis M."/>
            <person name="Narechania A."/>
            <person name="Otillar R."/>
            <person name="Penning B."/>
            <person name="Salamov A."/>
            <person name="Wang Y."/>
            <person name="Zhang L."/>
            <person name="Carpita N."/>
            <person name="Freeling M."/>
            <person name="Gingle A."/>
            <person name="Hash C."/>
            <person name="Keller B."/>
            <person name="Klein P."/>
            <person name="Kresovich S."/>
            <person name="Mccann M."/>
            <person name="Ming R."/>
            <person name="Peterson D."/>
            <person name="Rahman M."/>
            <person name="Ware D."/>
            <person name="Westhoff P."/>
            <person name="Mayer K."/>
            <person name="Messing J."/>
            <person name="Sims D."/>
            <person name="Jenkins J."/>
            <person name="Shu S."/>
            <person name="Rokhsar D."/>
        </authorList>
    </citation>
    <scope>NUCLEOTIDE SEQUENCE</scope>
</reference>
<dbReference type="InterPro" id="IPR017441">
    <property type="entry name" value="Protein_kinase_ATP_BS"/>
</dbReference>
<dbReference type="Gramene" id="OQU79590">
    <property type="protein sequence ID" value="OQU79590"/>
    <property type="gene ID" value="SORBI_3008G167200"/>
</dbReference>
<dbReference type="GO" id="GO:0003676">
    <property type="term" value="F:nucleic acid binding"/>
    <property type="evidence" value="ECO:0007669"/>
    <property type="project" value="InterPro"/>
</dbReference>
<dbReference type="PANTHER" id="PTHR45707:SF70">
    <property type="entry name" value="PROTEIN KINASE DOMAIN-CONTAINING PROTEIN"/>
    <property type="match status" value="1"/>
</dbReference>
<keyword evidence="4 5" id="KW-0067">ATP-binding</keyword>
<keyword evidence="3" id="KW-0418">Kinase</keyword>
<feature type="binding site" evidence="5">
    <location>
        <position position="66"/>
    </location>
    <ligand>
        <name>ATP</name>
        <dbReference type="ChEBI" id="CHEBI:30616"/>
    </ligand>
</feature>
<dbReference type="FunFam" id="3.30.200.20:FF:000465">
    <property type="entry name" value="Cysteine-rich receptor-like protein kinase 6"/>
    <property type="match status" value="1"/>
</dbReference>
<dbReference type="Gene3D" id="1.10.510.10">
    <property type="entry name" value="Transferase(Phosphotransferase) domain 1"/>
    <property type="match status" value="1"/>
</dbReference>
<dbReference type="EMBL" id="CM000767">
    <property type="protein sequence ID" value="KXG23980.1"/>
    <property type="molecule type" value="Genomic_DNA"/>
</dbReference>
<evidence type="ECO:0000259" key="7">
    <source>
        <dbReference type="PROSITE" id="PS50011"/>
    </source>
</evidence>
<accession>A0A1B6PE56</accession>
<keyword evidence="2 5" id="KW-0547">Nucleotide-binding</keyword>
<dbReference type="EMBL" id="CM000767">
    <property type="protein sequence ID" value="OQU79590.1"/>
    <property type="molecule type" value="Genomic_DNA"/>
</dbReference>
<dbReference type="Gene3D" id="3.30.420.10">
    <property type="entry name" value="Ribonuclease H-like superfamily/Ribonuclease H"/>
    <property type="match status" value="1"/>
</dbReference>
<dbReference type="InterPro" id="IPR008271">
    <property type="entry name" value="Ser/Thr_kinase_AS"/>
</dbReference>